<feature type="chain" id="PRO_5041435493" description="Secreted protein" evidence="2">
    <location>
        <begin position="25"/>
        <end position="104"/>
    </location>
</feature>
<accession>A0AA35NZ88</accession>
<protein>
    <recommendedName>
        <fullName evidence="5">Secreted protein</fullName>
    </recommendedName>
</protein>
<keyword evidence="2" id="KW-0732">Signal</keyword>
<name>A0AA35NZ88_9SAUR</name>
<gene>
    <name evidence="3" type="ORF">PODLI_1B005500</name>
</gene>
<sequence length="104" mass="11313">MLPKRHAGTAPPAVALLFRLLTAAVNLAGKATPHPTPNFPKSHQVRNHATNGTKHSSEARIRAVWNRDKINTMQMDVDQLFPQNPGCPSYLPALPTALACLSVR</sequence>
<evidence type="ECO:0008006" key="5">
    <source>
        <dbReference type="Google" id="ProtNLM"/>
    </source>
</evidence>
<evidence type="ECO:0000256" key="1">
    <source>
        <dbReference type="SAM" id="MobiDB-lite"/>
    </source>
</evidence>
<evidence type="ECO:0000313" key="3">
    <source>
        <dbReference type="EMBL" id="CAI5765847.1"/>
    </source>
</evidence>
<evidence type="ECO:0000256" key="2">
    <source>
        <dbReference type="SAM" id="SignalP"/>
    </source>
</evidence>
<dbReference type="Proteomes" id="UP001178461">
    <property type="component" value="Chromosome 2"/>
</dbReference>
<dbReference type="EMBL" id="OX395127">
    <property type="protein sequence ID" value="CAI5765847.1"/>
    <property type="molecule type" value="Genomic_DNA"/>
</dbReference>
<dbReference type="AlphaFoldDB" id="A0AA35NZ88"/>
<organism evidence="3 4">
    <name type="scientific">Podarcis lilfordi</name>
    <name type="common">Lilford's wall lizard</name>
    <dbReference type="NCBI Taxonomy" id="74358"/>
    <lineage>
        <taxon>Eukaryota</taxon>
        <taxon>Metazoa</taxon>
        <taxon>Chordata</taxon>
        <taxon>Craniata</taxon>
        <taxon>Vertebrata</taxon>
        <taxon>Euteleostomi</taxon>
        <taxon>Lepidosauria</taxon>
        <taxon>Squamata</taxon>
        <taxon>Bifurcata</taxon>
        <taxon>Unidentata</taxon>
        <taxon>Episquamata</taxon>
        <taxon>Laterata</taxon>
        <taxon>Lacertibaenia</taxon>
        <taxon>Lacertidae</taxon>
        <taxon>Podarcis</taxon>
    </lineage>
</organism>
<reference evidence="3" key="1">
    <citation type="submission" date="2022-12" db="EMBL/GenBank/DDBJ databases">
        <authorList>
            <person name="Alioto T."/>
            <person name="Alioto T."/>
            <person name="Gomez Garrido J."/>
        </authorList>
    </citation>
    <scope>NUCLEOTIDE SEQUENCE</scope>
</reference>
<keyword evidence="4" id="KW-1185">Reference proteome</keyword>
<feature type="signal peptide" evidence="2">
    <location>
        <begin position="1"/>
        <end position="24"/>
    </location>
</feature>
<feature type="region of interest" description="Disordered" evidence="1">
    <location>
        <begin position="29"/>
        <end position="58"/>
    </location>
</feature>
<evidence type="ECO:0000313" key="4">
    <source>
        <dbReference type="Proteomes" id="UP001178461"/>
    </source>
</evidence>
<feature type="non-terminal residue" evidence="3">
    <location>
        <position position="104"/>
    </location>
</feature>
<proteinExistence type="predicted"/>